<dbReference type="Gene3D" id="3.10.580.10">
    <property type="entry name" value="CBS-domain"/>
    <property type="match status" value="1"/>
</dbReference>
<evidence type="ECO:0000256" key="4">
    <source>
        <dbReference type="ARBA" id="ARBA00022737"/>
    </source>
</evidence>
<dbReference type="InterPro" id="IPR000644">
    <property type="entry name" value="CBS_dom"/>
</dbReference>
<keyword evidence="5 7" id="KW-1133">Transmembrane helix</keyword>
<keyword evidence="11" id="KW-1185">Reference proteome</keyword>
<organism evidence="10 11">
    <name type="scientific">Embleya hyalina</name>
    <dbReference type="NCBI Taxonomy" id="516124"/>
    <lineage>
        <taxon>Bacteria</taxon>
        <taxon>Bacillati</taxon>
        <taxon>Actinomycetota</taxon>
        <taxon>Actinomycetes</taxon>
        <taxon>Kitasatosporales</taxon>
        <taxon>Streptomycetaceae</taxon>
        <taxon>Embleya</taxon>
    </lineage>
</organism>
<accession>A0A401YW48</accession>
<dbReference type="InterPro" id="IPR044751">
    <property type="entry name" value="Ion_transp-like_CBS"/>
</dbReference>
<comment type="subcellular location">
    <subcellularLocation>
        <location evidence="1">Cell membrane</location>
        <topology evidence="1">Multi-pass membrane protein</topology>
    </subcellularLocation>
</comment>
<protein>
    <submittedName>
        <fullName evidence="10">Membrane protein</fullName>
    </submittedName>
</protein>
<keyword evidence="3 7" id="KW-0812">Transmembrane</keyword>
<keyword evidence="6 7" id="KW-0472">Membrane</keyword>
<evidence type="ECO:0000256" key="1">
    <source>
        <dbReference type="ARBA" id="ARBA00004651"/>
    </source>
</evidence>
<comment type="caution">
    <text evidence="10">The sequence shown here is derived from an EMBL/GenBank/DDBJ whole genome shotgun (WGS) entry which is preliminary data.</text>
</comment>
<evidence type="ECO:0000259" key="9">
    <source>
        <dbReference type="PROSITE" id="PS51846"/>
    </source>
</evidence>
<evidence type="ECO:0000313" key="10">
    <source>
        <dbReference type="EMBL" id="GCD98800.1"/>
    </source>
</evidence>
<evidence type="ECO:0000313" key="11">
    <source>
        <dbReference type="Proteomes" id="UP000286931"/>
    </source>
</evidence>
<dbReference type="AlphaFoldDB" id="A0A401YW48"/>
<dbReference type="InterPro" id="IPR046342">
    <property type="entry name" value="CBS_dom_sf"/>
</dbReference>
<feature type="transmembrane region" description="Helical" evidence="8">
    <location>
        <begin position="6"/>
        <end position="26"/>
    </location>
</feature>
<gene>
    <name evidence="10" type="ORF">EHYA_06511</name>
</gene>
<dbReference type="CDD" id="cd04590">
    <property type="entry name" value="CBS_pair_CorC_HlyC_assoc"/>
    <property type="match status" value="1"/>
</dbReference>
<dbReference type="Pfam" id="PF01595">
    <property type="entry name" value="CNNM"/>
    <property type="match status" value="1"/>
</dbReference>
<dbReference type="PANTHER" id="PTHR43099">
    <property type="entry name" value="UPF0053 PROTEIN YRKA"/>
    <property type="match status" value="1"/>
</dbReference>
<name>A0A401YW48_9ACTN</name>
<dbReference type="GO" id="GO:0005886">
    <property type="term" value="C:plasma membrane"/>
    <property type="evidence" value="ECO:0007669"/>
    <property type="project" value="UniProtKB-SubCell"/>
</dbReference>
<dbReference type="RefSeq" id="WP_218043120.1">
    <property type="nucleotide sequence ID" value="NZ_BIFH01000029.1"/>
</dbReference>
<proteinExistence type="predicted"/>
<keyword evidence="2" id="KW-1003">Cell membrane</keyword>
<reference evidence="10 11" key="1">
    <citation type="submission" date="2018-12" db="EMBL/GenBank/DDBJ databases">
        <title>Draft genome sequence of Embleya hyalina NBRC 13850T.</title>
        <authorList>
            <person name="Komaki H."/>
            <person name="Hosoyama A."/>
            <person name="Kimura A."/>
            <person name="Ichikawa N."/>
            <person name="Tamura T."/>
        </authorList>
    </citation>
    <scope>NUCLEOTIDE SEQUENCE [LARGE SCALE GENOMIC DNA]</scope>
    <source>
        <strain evidence="10 11">NBRC 13850</strain>
    </source>
</reference>
<dbReference type="EMBL" id="BIFH01000029">
    <property type="protein sequence ID" value="GCD98800.1"/>
    <property type="molecule type" value="Genomic_DNA"/>
</dbReference>
<dbReference type="InterPro" id="IPR051676">
    <property type="entry name" value="UPF0053_domain"/>
</dbReference>
<evidence type="ECO:0000256" key="8">
    <source>
        <dbReference type="SAM" id="Phobius"/>
    </source>
</evidence>
<keyword evidence="4" id="KW-0677">Repeat</keyword>
<dbReference type="Proteomes" id="UP000286931">
    <property type="component" value="Unassembled WGS sequence"/>
</dbReference>
<evidence type="ECO:0000256" key="5">
    <source>
        <dbReference type="ARBA" id="ARBA00022989"/>
    </source>
</evidence>
<sequence>MTGDLLLSLVLLAANAFFVGAEFSVISARRTRIAPRAEAGSRRATMVLTAMGRLSTMLAAAQLGITVASLGLGAVAEPALAHLLGAPIEALGLPAGAVHPIAFVVGLAVVVFCHMVLGEMVPKNIALAGPEECAMWLTPPLLVFARATAPILWLFNHIANLCLRVFGVRQVDEVRSVFTAEELPALLAESREHDLLDVDEHDRLAGALALHSGTAAEVLRPWSDVVALPAPVSAAALEEVAVRTGLSRFPVLDPAGHPQGYVHVLDVLAPETDGSVPVYPLVTVTPDTALTGLLARMRGSRAHLALVLAPDSAPLGLVTLDDVMSSLFP</sequence>
<feature type="transmembrane region" description="Helical" evidence="8">
    <location>
        <begin position="96"/>
        <end position="117"/>
    </location>
</feature>
<evidence type="ECO:0000256" key="7">
    <source>
        <dbReference type="PROSITE-ProRule" id="PRU01193"/>
    </source>
</evidence>
<evidence type="ECO:0000256" key="2">
    <source>
        <dbReference type="ARBA" id="ARBA00022475"/>
    </source>
</evidence>
<dbReference type="Pfam" id="PF00571">
    <property type="entry name" value="CBS"/>
    <property type="match status" value="1"/>
</dbReference>
<feature type="domain" description="CNNM transmembrane" evidence="9">
    <location>
        <begin position="1"/>
        <end position="200"/>
    </location>
</feature>
<dbReference type="InterPro" id="IPR002550">
    <property type="entry name" value="CNNM"/>
</dbReference>
<dbReference type="PANTHER" id="PTHR43099:SF5">
    <property type="entry name" value="HLYC_CORC FAMILY TRANSPORTER"/>
    <property type="match status" value="1"/>
</dbReference>
<evidence type="ECO:0000256" key="3">
    <source>
        <dbReference type="ARBA" id="ARBA00022692"/>
    </source>
</evidence>
<dbReference type="SUPFAM" id="SSF54631">
    <property type="entry name" value="CBS-domain pair"/>
    <property type="match status" value="1"/>
</dbReference>
<feature type="transmembrane region" description="Helical" evidence="8">
    <location>
        <begin position="47"/>
        <end position="76"/>
    </location>
</feature>
<dbReference type="PROSITE" id="PS51846">
    <property type="entry name" value="CNNM"/>
    <property type="match status" value="1"/>
</dbReference>
<evidence type="ECO:0000256" key="6">
    <source>
        <dbReference type="ARBA" id="ARBA00023136"/>
    </source>
</evidence>